<evidence type="ECO:0000313" key="2">
    <source>
        <dbReference type="Proteomes" id="UP000886749"/>
    </source>
</evidence>
<name>A0A9D1AIC4_9FIRM</name>
<sequence length="161" mass="17897">MDYTTSPHGQKAKALFLEGYNCSQAIAMAFREELEQKGFPMQATLAMVGSMGGGMGRLREVCGTVSAIFLVAGALYGYSDPKDKQAKAEHYARIQQLAARFQEVNGKDTIVCRELLGLTQKKDDPTPSERTPEYYKKRPCPDLCAISAAVLEEYIQQHPWQ</sequence>
<dbReference type="Pfam" id="PF09719">
    <property type="entry name" value="C_GCAxxG_C_C"/>
    <property type="match status" value="1"/>
</dbReference>
<dbReference type="InterPro" id="IPR010181">
    <property type="entry name" value="CGCAxxGCC_motif"/>
</dbReference>
<dbReference type="EMBL" id="DVGY01000010">
    <property type="protein sequence ID" value="HIR40281.1"/>
    <property type="molecule type" value="Genomic_DNA"/>
</dbReference>
<gene>
    <name evidence="1" type="ORF">IAB36_00420</name>
</gene>
<organism evidence="1 2">
    <name type="scientific">Candidatus Egerieicola pullicola</name>
    <dbReference type="NCBI Taxonomy" id="2840775"/>
    <lineage>
        <taxon>Bacteria</taxon>
        <taxon>Bacillati</taxon>
        <taxon>Bacillota</taxon>
        <taxon>Clostridia</taxon>
        <taxon>Eubacteriales</taxon>
        <taxon>Oscillospiraceae</taxon>
        <taxon>Oscillospiraceae incertae sedis</taxon>
        <taxon>Candidatus Egerieicola</taxon>
    </lineage>
</organism>
<dbReference type="AlphaFoldDB" id="A0A9D1AIC4"/>
<comment type="caution">
    <text evidence="1">The sequence shown here is derived from an EMBL/GenBank/DDBJ whole genome shotgun (WGS) entry which is preliminary data.</text>
</comment>
<reference evidence="1" key="1">
    <citation type="submission" date="2020-10" db="EMBL/GenBank/DDBJ databases">
        <authorList>
            <person name="Gilroy R."/>
        </authorList>
    </citation>
    <scope>NUCLEOTIDE SEQUENCE</scope>
    <source>
        <strain evidence="1">CHK184-25365</strain>
    </source>
</reference>
<accession>A0A9D1AIC4</accession>
<proteinExistence type="predicted"/>
<dbReference type="Proteomes" id="UP000886749">
    <property type="component" value="Unassembled WGS sequence"/>
</dbReference>
<reference evidence="1" key="2">
    <citation type="journal article" date="2021" name="PeerJ">
        <title>Extensive microbial diversity within the chicken gut microbiome revealed by metagenomics and culture.</title>
        <authorList>
            <person name="Gilroy R."/>
            <person name="Ravi A."/>
            <person name="Getino M."/>
            <person name="Pursley I."/>
            <person name="Horton D.L."/>
            <person name="Alikhan N.F."/>
            <person name="Baker D."/>
            <person name="Gharbi K."/>
            <person name="Hall N."/>
            <person name="Watson M."/>
            <person name="Adriaenssens E.M."/>
            <person name="Foster-Nyarko E."/>
            <person name="Jarju S."/>
            <person name="Secka A."/>
            <person name="Antonio M."/>
            <person name="Oren A."/>
            <person name="Chaudhuri R.R."/>
            <person name="La Ragione R."/>
            <person name="Hildebrand F."/>
            <person name="Pallen M.J."/>
        </authorList>
    </citation>
    <scope>NUCLEOTIDE SEQUENCE</scope>
    <source>
        <strain evidence="1">CHK184-25365</strain>
    </source>
</reference>
<evidence type="ECO:0000313" key="1">
    <source>
        <dbReference type="EMBL" id="HIR40281.1"/>
    </source>
</evidence>
<protein>
    <submittedName>
        <fullName evidence="1">C_GCAxxG_C_C family protein</fullName>
    </submittedName>
</protein>